<dbReference type="AlphaFoldDB" id="A0A4U7B7H1"/>
<evidence type="ECO:0000256" key="1">
    <source>
        <dbReference type="SAM" id="MobiDB-lite"/>
    </source>
</evidence>
<evidence type="ECO:0000256" key="2">
    <source>
        <dbReference type="SAM" id="Phobius"/>
    </source>
</evidence>
<name>A0A4U7B7H1_9PEZI</name>
<accession>A0A4U7B7H1</accession>
<feature type="compositionally biased region" description="Basic and acidic residues" evidence="1">
    <location>
        <begin position="499"/>
        <end position="513"/>
    </location>
</feature>
<dbReference type="Proteomes" id="UP000308133">
    <property type="component" value="Unassembled WGS sequence"/>
</dbReference>
<keyword evidence="2" id="KW-1133">Transmembrane helix</keyword>
<dbReference type="EMBL" id="PTQR01000004">
    <property type="protein sequence ID" value="TKX27428.1"/>
    <property type="molecule type" value="Genomic_DNA"/>
</dbReference>
<keyword evidence="2" id="KW-0472">Membrane</keyword>
<feature type="region of interest" description="Disordered" evidence="1">
    <location>
        <begin position="350"/>
        <end position="534"/>
    </location>
</feature>
<proteinExistence type="predicted"/>
<feature type="compositionally biased region" description="Basic and acidic residues" evidence="1">
    <location>
        <begin position="449"/>
        <end position="485"/>
    </location>
</feature>
<feature type="compositionally biased region" description="Low complexity" evidence="1">
    <location>
        <begin position="389"/>
        <end position="400"/>
    </location>
</feature>
<feature type="compositionally biased region" description="Low complexity" evidence="1">
    <location>
        <begin position="523"/>
        <end position="534"/>
    </location>
</feature>
<feature type="region of interest" description="Disordered" evidence="1">
    <location>
        <begin position="232"/>
        <end position="331"/>
    </location>
</feature>
<keyword evidence="2" id="KW-0812">Transmembrane</keyword>
<feature type="compositionally biased region" description="Pro residues" evidence="1">
    <location>
        <begin position="285"/>
        <end position="309"/>
    </location>
</feature>
<feature type="transmembrane region" description="Helical" evidence="2">
    <location>
        <begin position="20"/>
        <end position="38"/>
    </location>
</feature>
<comment type="caution">
    <text evidence="3">The sequence shown here is derived from an EMBL/GenBank/DDBJ whole genome shotgun (WGS) entry which is preliminary data.</text>
</comment>
<feature type="transmembrane region" description="Helical" evidence="2">
    <location>
        <begin position="173"/>
        <end position="197"/>
    </location>
</feature>
<sequence>MGKRIIIARQWRLPKSVLGFFALELCLTVAALALYGIADPNLYRTKLWLDGALNGFNSHPEQVLYAYANHEKPVIPLVWSQTITTFNLVISILSTFLLLVKSVMFVMKTWVPLLSLIMHMILTGLYTFSTYAQLSSDKSDPTRIQDGPPWYITKSCDVVHDRSNYGYCRQAKASLAVAVVMMSILFIQIILAAISVVPSELEKQMRGYYDEDSDDDYQHGEVVMYAPEKPEDVSYYSPQAPTQAHPYSPLPQKQPISYPETTNNYELSDLPSKAVLESQRQSQQYPPPSFTPQPPTFTPSPPSKGPYAPPQTYTPQPPNSRPQSQVQNQTQSAFAQNLMQTYLQHSPAGRAITTSEPTPPLSSSDLPPHRPSSTTKITTLPVFDPPPTVAAVAPTPRTVAFNRLTGREKTEAEKIVAARKKEGGGRFRLFASGREEHTPVQGQGQGQGGKERLEKERKEGRKERKEREKREKEEERKRGVERYFELQRAGPPSLYGRGPQREVDWVQEGRGEWDGGMQPMYRGSSYGAQGYGQQERQQQVYGAGYAQVRGHGQSGGLPFRERYGA</sequence>
<organism evidence="3 4">
    <name type="scientific">Elsinoe australis</name>
    <dbReference type="NCBI Taxonomy" id="40998"/>
    <lineage>
        <taxon>Eukaryota</taxon>
        <taxon>Fungi</taxon>
        <taxon>Dikarya</taxon>
        <taxon>Ascomycota</taxon>
        <taxon>Pezizomycotina</taxon>
        <taxon>Dothideomycetes</taxon>
        <taxon>Dothideomycetidae</taxon>
        <taxon>Myriangiales</taxon>
        <taxon>Elsinoaceae</taxon>
        <taxon>Elsinoe</taxon>
    </lineage>
</organism>
<feature type="transmembrane region" description="Helical" evidence="2">
    <location>
        <begin position="78"/>
        <end position="99"/>
    </location>
</feature>
<feature type="compositionally biased region" description="Polar residues" evidence="1">
    <location>
        <begin position="321"/>
        <end position="331"/>
    </location>
</feature>
<reference evidence="3 4" key="1">
    <citation type="submission" date="2018-02" db="EMBL/GenBank/DDBJ databases">
        <title>Draft genome sequences of Elsinoe sp., causing black scab on jojoba.</title>
        <authorList>
            <person name="Stodart B."/>
            <person name="Jeffress S."/>
            <person name="Ash G."/>
            <person name="Arun Chinnappa K."/>
        </authorList>
    </citation>
    <scope>NUCLEOTIDE SEQUENCE [LARGE SCALE GENOMIC DNA]</scope>
    <source>
        <strain evidence="3 4">Hillstone_2</strain>
    </source>
</reference>
<feature type="compositionally biased region" description="Low complexity" evidence="1">
    <location>
        <begin position="353"/>
        <end position="366"/>
    </location>
</feature>
<gene>
    <name evidence="3" type="ORF">C1H76_0265</name>
</gene>
<protein>
    <submittedName>
        <fullName evidence="3">Uncharacterized protein</fullName>
    </submittedName>
</protein>
<evidence type="ECO:0000313" key="4">
    <source>
        <dbReference type="Proteomes" id="UP000308133"/>
    </source>
</evidence>
<evidence type="ECO:0000313" key="3">
    <source>
        <dbReference type="EMBL" id="TKX27428.1"/>
    </source>
</evidence>
<feature type="compositionally biased region" description="Basic and acidic residues" evidence="1">
    <location>
        <begin position="405"/>
        <end position="425"/>
    </location>
</feature>